<comment type="catalytic activity">
    <reaction evidence="1 10 11">
        <text>ATP-independent breakage of single-stranded DNA, followed by passage and rejoining.</text>
        <dbReference type="EC" id="5.6.2.1"/>
    </reaction>
</comment>
<evidence type="ECO:0000256" key="11">
    <source>
        <dbReference type="RuleBase" id="RU365101"/>
    </source>
</evidence>
<evidence type="ECO:0000256" key="13">
    <source>
        <dbReference type="SAM" id="MobiDB-lite"/>
    </source>
</evidence>
<dbReference type="SMART" id="SM00435">
    <property type="entry name" value="TOPEUc"/>
    <property type="match status" value="1"/>
</dbReference>
<evidence type="ECO:0000313" key="15">
    <source>
        <dbReference type="EMBL" id="KAF3957103.1"/>
    </source>
</evidence>
<dbReference type="Gene3D" id="3.90.15.10">
    <property type="entry name" value="Topoisomerase I, Chain A, domain 3"/>
    <property type="match status" value="1"/>
</dbReference>
<dbReference type="PRINTS" id="PR00416">
    <property type="entry name" value="EUTPISMRASEI"/>
</dbReference>
<organism evidence="15 16">
    <name type="scientific">Castanea mollissima</name>
    <name type="common">Chinese chestnut</name>
    <dbReference type="NCBI Taxonomy" id="60419"/>
    <lineage>
        <taxon>Eukaryota</taxon>
        <taxon>Viridiplantae</taxon>
        <taxon>Streptophyta</taxon>
        <taxon>Embryophyta</taxon>
        <taxon>Tracheophyta</taxon>
        <taxon>Spermatophyta</taxon>
        <taxon>Magnoliopsida</taxon>
        <taxon>eudicotyledons</taxon>
        <taxon>Gunneridae</taxon>
        <taxon>Pentapetalae</taxon>
        <taxon>rosids</taxon>
        <taxon>fabids</taxon>
        <taxon>Fagales</taxon>
        <taxon>Fagaceae</taxon>
        <taxon>Castanea</taxon>
    </lineage>
</organism>
<feature type="region of interest" description="Disordered" evidence="13">
    <location>
        <begin position="1"/>
        <end position="398"/>
    </location>
</feature>
<dbReference type="Pfam" id="PF14370">
    <property type="entry name" value="Topo_C_assoc"/>
    <property type="match status" value="1"/>
</dbReference>
<evidence type="ECO:0000256" key="7">
    <source>
        <dbReference type="ARBA" id="ARBA00023125"/>
    </source>
</evidence>
<evidence type="ECO:0000259" key="14">
    <source>
        <dbReference type="SMART" id="SM00435"/>
    </source>
</evidence>
<dbReference type="CDD" id="cd00659">
    <property type="entry name" value="Topo_IB_C"/>
    <property type="match status" value="1"/>
</dbReference>
<dbReference type="Gene3D" id="1.10.10.41">
    <property type="entry name" value="Yeast DNA topoisomerase - domain 1"/>
    <property type="match status" value="1"/>
</dbReference>
<evidence type="ECO:0000256" key="6">
    <source>
        <dbReference type="ARBA" id="ARBA00023054"/>
    </source>
</evidence>
<dbReference type="GO" id="GO:0005694">
    <property type="term" value="C:chromosome"/>
    <property type="evidence" value="ECO:0007669"/>
    <property type="project" value="InterPro"/>
</dbReference>
<feature type="compositionally biased region" description="Polar residues" evidence="13">
    <location>
        <begin position="182"/>
        <end position="211"/>
    </location>
</feature>
<feature type="coiled-coil region" evidence="12">
    <location>
        <begin position="857"/>
        <end position="884"/>
    </location>
</feature>
<feature type="active site" description="O-(3'-phospho-DNA)-tyrosine intermediate" evidence="10">
    <location>
        <position position="940"/>
    </location>
</feature>
<keyword evidence="9" id="KW-0539">Nucleus</keyword>
<dbReference type="InterPro" id="IPR014711">
    <property type="entry name" value="TopoI_cat_a-hlx-sub_euk"/>
</dbReference>
<evidence type="ECO:0000256" key="4">
    <source>
        <dbReference type="ARBA" id="ARBA00022553"/>
    </source>
</evidence>
<dbReference type="InterPro" id="IPR013030">
    <property type="entry name" value="DNA_topo_DNA_db_N_dom2"/>
</dbReference>
<dbReference type="SUPFAM" id="SSF56741">
    <property type="entry name" value="Eukaryotic DNA topoisomerase I, N-terminal DNA-binding fragment"/>
    <property type="match status" value="1"/>
</dbReference>
<dbReference type="FunFam" id="3.90.15.10:FF:000003">
    <property type="entry name" value="DNA topoisomerase I"/>
    <property type="match status" value="1"/>
</dbReference>
<feature type="compositionally biased region" description="Basic and acidic residues" evidence="13">
    <location>
        <begin position="36"/>
        <end position="55"/>
    </location>
</feature>
<name>A0A8J4VD96_9ROSI</name>
<comment type="function">
    <text evidence="11">Releases the supercoiling and torsional tension of DNA introduced during the DNA replication and transcription by transiently cleaving and rejoining one strand of the DNA duplex. Introduces a single-strand break via transesterification at the specific target site 5'-[CT]CCTTp site in duplex DNA. The scissile phosphodiester is attacked by the catalytic tyrosine of the enzyme, resulting in the formation of a DNA-(3'-phosphotyrosyl)-enzyme intermediate and the expulsion of a 5'-OH DNA strand. The free DNA strand then undergoes passage around the unbroken strand thus removing DNA supercoils. Finally, in the religation step, the DNA 5'-OH attacks the covalent intermediate to expel the active-site tyrosine and restore the DNA phosphodiester backbone.</text>
</comment>
<dbReference type="GO" id="GO:0006265">
    <property type="term" value="P:DNA topological change"/>
    <property type="evidence" value="ECO:0007669"/>
    <property type="project" value="UniProtKB-UniRule"/>
</dbReference>
<dbReference type="SUPFAM" id="SSF56349">
    <property type="entry name" value="DNA breaking-rejoining enzymes"/>
    <property type="match status" value="1"/>
</dbReference>
<gene>
    <name evidence="15" type="ORF">CMV_017847</name>
</gene>
<evidence type="ECO:0000256" key="5">
    <source>
        <dbReference type="ARBA" id="ARBA00023029"/>
    </source>
</evidence>
<evidence type="ECO:0000256" key="8">
    <source>
        <dbReference type="ARBA" id="ARBA00023235"/>
    </source>
</evidence>
<feature type="compositionally biased region" description="Polar residues" evidence="13">
    <location>
        <begin position="89"/>
        <end position="128"/>
    </location>
</feature>
<comment type="caution">
    <text evidence="15">The sequence shown here is derived from an EMBL/GenBank/DDBJ whole genome shotgun (WGS) entry which is preliminary data.</text>
</comment>
<dbReference type="InterPro" id="IPR014727">
    <property type="entry name" value="TopoI_cat_a/b-sub_euk"/>
</dbReference>
<feature type="coiled-coil region" evidence="12">
    <location>
        <begin position="528"/>
        <end position="555"/>
    </location>
</feature>
<accession>A0A8J4VD96</accession>
<keyword evidence="8 10" id="KW-0413">Isomerase</keyword>
<dbReference type="InterPro" id="IPR001631">
    <property type="entry name" value="TopoI"/>
</dbReference>
<dbReference type="InterPro" id="IPR011010">
    <property type="entry name" value="DNA_brk_join_enz"/>
</dbReference>
<dbReference type="EMBL" id="JRKL02002912">
    <property type="protein sequence ID" value="KAF3957103.1"/>
    <property type="molecule type" value="Genomic_DNA"/>
</dbReference>
<dbReference type="Gene3D" id="1.10.132.10">
    <property type="match status" value="1"/>
</dbReference>
<reference evidence="15" key="1">
    <citation type="submission" date="2020-03" db="EMBL/GenBank/DDBJ databases">
        <title>Castanea mollissima Vanexum genome sequencing.</title>
        <authorList>
            <person name="Staton M."/>
        </authorList>
    </citation>
    <scope>NUCLEOTIDE SEQUENCE</scope>
    <source>
        <tissue evidence="15">Leaf</tissue>
    </source>
</reference>
<evidence type="ECO:0000256" key="3">
    <source>
        <dbReference type="ARBA" id="ARBA00006645"/>
    </source>
</evidence>
<keyword evidence="4" id="KW-0597">Phosphoprotein</keyword>
<dbReference type="AlphaFoldDB" id="A0A8J4VD96"/>
<keyword evidence="7 10" id="KW-0238">DNA-binding</keyword>
<comment type="similarity">
    <text evidence="3 10 11">Belongs to the type IB topoisomerase family.</text>
</comment>
<comment type="subcellular location">
    <subcellularLocation>
        <location evidence="2">Nucleus</location>
    </subcellularLocation>
</comment>
<dbReference type="EC" id="5.6.2.1" evidence="11"/>
<dbReference type="GO" id="GO:0005730">
    <property type="term" value="C:nucleolus"/>
    <property type="evidence" value="ECO:0007669"/>
    <property type="project" value="TreeGrafter"/>
</dbReference>
<dbReference type="Proteomes" id="UP000737018">
    <property type="component" value="Unassembled WGS sequence"/>
</dbReference>
<dbReference type="Gene3D" id="2.170.11.10">
    <property type="entry name" value="DNA Topoisomerase I, domain 2"/>
    <property type="match status" value="1"/>
</dbReference>
<dbReference type="GO" id="GO:0003917">
    <property type="term" value="F:DNA topoisomerase type I (single strand cut, ATP-independent) activity"/>
    <property type="evidence" value="ECO:0007669"/>
    <property type="project" value="UniProtKB-UniRule"/>
</dbReference>
<dbReference type="InterPro" id="IPR025834">
    <property type="entry name" value="TopoI_C_dom"/>
</dbReference>
<evidence type="ECO:0000256" key="2">
    <source>
        <dbReference type="ARBA" id="ARBA00004123"/>
    </source>
</evidence>
<dbReference type="InterPro" id="IPR051062">
    <property type="entry name" value="Topoisomerase_IB"/>
</dbReference>
<dbReference type="FunFam" id="2.170.11.10:FF:000001">
    <property type="entry name" value="DNA topoisomerase I"/>
    <property type="match status" value="1"/>
</dbReference>
<sequence>MAVQTSGKSVYDDFDDDEPLIFKRTNPTAKQNRVNSEVKKPSSQRHDGQSGRQVHDVLSSNGQNSSMQKGKMVTSTKVSQVKYPPASPKASTSSIKASPEKSSVANSKASTTLVGRSKNSSEQNMSTSVKEEKNSVKCPPLEKNSDSEDSGDDKPLSARLLVKSTAVPKRTSKPVSDVKASPENSLVANSKASTTLDGRSKHSSQQNLSTSVKEEKNSVKCPVENSDSEDEKPLSARLMTKPTIVPKPVPNKSQPSESKYTLKKSSAESDDEAPLSSRFSPKSNVGTSSSKQQIVSSNEKRPLALKIQQNGSTSRDKQQKSSMQTSKRPLDKVNSSEQPLVKKAKLSDASTPMKIKQTSVKAEAKADDDEDDDFIPISQRMKKSSASDTKSSSTKKKAIKAVSSSFKKTTKKTKKVVKNSKYIRSTKMTPSSGDGQKKWTTLVHNGVIFPPPYQSHGVKMLYNGKPVDLTPEQEEVATMFAVMKDTDYMQKDKFKENFWNDWRKLLGKNHVIQGLEKCDFTPIYDWYQKEKDKKKQMTTDEKKALKEEKLKQEEKYMWAVVDGVKEKVGNFRVEPPGLFRGRGEHPKMGKLKKRIRPSDITINIGKDASIPECPIPGQSWKEVRHDNTVTWLAFWNDPINPKEFKYVFLAASSTLKGQSDKEKYEKARMLKDYIENIRAAYTKNFTCKDVSKRQIAVATYLIDKLALRAGNEKDDDEADTVGCCTLKVENVKAVDPNTLEFNFLGKDSIRYENKVEVELPVYKAIKQFQTGKRGSDDLFDMLDTNKLNAHLKELMPGLTAKVFRTYNASITLDEMLNRGTKEGNVAEKIVVYQHANKEVAIICNHQRSVSKSHSQQMSRLNEKISELQGLLKELKTDLDRAKKGKPPLKDADGKQKRNLAPEAIEKKIAQTNVKIEKMELDMKTKEDLKTVALGTSKINYLDPRITVAWCKRHEVPIEKIFNKSLLAKFAWAMDVDPDFRF</sequence>
<feature type="compositionally biased region" description="Polar residues" evidence="13">
    <location>
        <begin position="320"/>
        <end position="338"/>
    </location>
</feature>
<dbReference type="OrthoDB" id="47179at2759"/>
<feature type="compositionally biased region" description="Polar residues" evidence="13">
    <location>
        <begin position="58"/>
        <end position="79"/>
    </location>
</feature>
<dbReference type="PANTHER" id="PTHR10290:SF23">
    <property type="entry name" value="DNA TOPOISOMERASE 1 BETA"/>
    <property type="match status" value="1"/>
</dbReference>
<feature type="compositionally biased region" description="Polar residues" evidence="13">
    <location>
        <begin position="277"/>
        <end position="297"/>
    </location>
</feature>
<dbReference type="FunFam" id="1.10.132.10:FF:000002">
    <property type="entry name" value="DNA topoisomerase I"/>
    <property type="match status" value="1"/>
</dbReference>
<feature type="domain" description="DNA topoisomerase I eukaryotic-type" evidence="14">
    <location>
        <begin position="578"/>
        <end position="954"/>
    </location>
</feature>
<dbReference type="PROSITE" id="PS00176">
    <property type="entry name" value="TOPO_IB_1"/>
    <property type="match status" value="1"/>
</dbReference>
<dbReference type="InterPro" id="IPR013034">
    <property type="entry name" value="DNA_topo_DNA_db_N_dom1"/>
</dbReference>
<dbReference type="GO" id="GO:0003677">
    <property type="term" value="F:DNA binding"/>
    <property type="evidence" value="ECO:0007669"/>
    <property type="project" value="UniProtKB-UniRule"/>
</dbReference>
<evidence type="ECO:0000256" key="1">
    <source>
        <dbReference type="ARBA" id="ARBA00000213"/>
    </source>
</evidence>
<keyword evidence="6 12" id="KW-0175">Coiled coil</keyword>
<evidence type="ECO:0000256" key="10">
    <source>
        <dbReference type="PROSITE-ProRule" id="PRU01382"/>
    </source>
</evidence>
<dbReference type="InterPro" id="IPR013499">
    <property type="entry name" value="TopoI_euk"/>
</dbReference>
<dbReference type="InterPro" id="IPR036202">
    <property type="entry name" value="TopoI_DNA-bd_euk_N_sf"/>
</dbReference>
<feature type="compositionally biased region" description="Polar residues" evidence="13">
    <location>
        <begin position="25"/>
        <end position="35"/>
    </location>
</feature>
<dbReference type="InterPro" id="IPR013500">
    <property type="entry name" value="TopoI_cat_euk"/>
</dbReference>
<dbReference type="Pfam" id="PF02919">
    <property type="entry name" value="Topoisom_I_N"/>
    <property type="match status" value="1"/>
</dbReference>
<dbReference type="PROSITE" id="PS52038">
    <property type="entry name" value="TOPO_IB_2"/>
    <property type="match status" value="1"/>
</dbReference>
<evidence type="ECO:0000256" key="9">
    <source>
        <dbReference type="ARBA" id="ARBA00023242"/>
    </source>
</evidence>
<evidence type="ECO:0000313" key="16">
    <source>
        <dbReference type="Proteomes" id="UP000737018"/>
    </source>
</evidence>
<dbReference type="InterPro" id="IPR008336">
    <property type="entry name" value="TopoI_DNA-bd_euk"/>
</dbReference>
<protein>
    <recommendedName>
        <fullName evidence="11">DNA topoisomerase I</fullName>
        <ecNumber evidence="11">5.6.2.1</ecNumber>
    </recommendedName>
    <alternativeName>
        <fullName evidence="11">DNA topoisomerase 1</fullName>
    </alternativeName>
</protein>
<dbReference type="Pfam" id="PF01028">
    <property type="entry name" value="Topoisom_I"/>
    <property type="match status" value="1"/>
</dbReference>
<keyword evidence="16" id="KW-1185">Reference proteome</keyword>
<dbReference type="PANTHER" id="PTHR10290">
    <property type="entry name" value="DNA TOPOISOMERASE I"/>
    <property type="match status" value="1"/>
</dbReference>
<keyword evidence="5 10" id="KW-0799">Topoisomerase</keyword>
<dbReference type="GO" id="GO:0006260">
    <property type="term" value="P:DNA replication"/>
    <property type="evidence" value="ECO:0007669"/>
    <property type="project" value="TreeGrafter"/>
</dbReference>
<dbReference type="FunFam" id="1.10.10.41:FF:000001">
    <property type="entry name" value="DNA topoisomerase I"/>
    <property type="match status" value="1"/>
</dbReference>
<dbReference type="InterPro" id="IPR018521">
    <property type="entry name" value="TopoIB_AS"/>
</dbReference>
<evidence type="ECO:0000256" key="12">
    <source>
        <dbReference type="SAM" id="Coils"/>
    </source>
</evidence>
<dbReference type="GO" id="GO:0007059">
    <property type="term" value="P:chromosome segregation"/>
    <property type="evidence" value="ECO:0007669"/>
    <property type="project" value="TreeGrafter"/>
</dbReference>
<proteinExistence type="inferred from homology"/>